<dbReference type="PANTHER" id="PTHR43677">
    <property type="entry name" value="SHORT-CHAIN DEHYDROGENASE/REDUCTASE"/>
    <property type="match status" value="1"/>
</dbReference>
<name>A0ABP8QWQ8_9ACTN</name>
<dbReference type="PANTHER" id="PTHR43677:SF4">
    <property type="entry name" value="QUINONE OXIDOREDUCTASE-LIKE PROTEIN 2"/>
    <property type="match status" value="1"/>
</dbReference>
<dbReference type="InterPro" id="IPR013149">
    <property type="entry name" value="ADH-like_C"/>
</dbReference>
<feature type="domain" description="Enoyl reductase (ER)" evidence="1">
    <location>
        <begin position="10"/>
        <end position="308"/>
    </location>
</feature>
<dbReference type="EMBL" id="BAABHF010000046">
    <property type="protein sequence ID" value="GAA4512057.1"/>
    <property type="molecule type" value="Genomic_DNA"/>
</dbReference>
<sequence length="312" mass="31725">MRAVTVREPGGEPRVHTLADPVPAAGQVVVDMLYAGVNPIDVWIARGELGDAVPFPHVPGCEGVGTVDGTPVALIAPGVGRARPGTYAERVVVGADEIVPLPEGIDPVQAAGAKTAGLTAMEVLERSDLTGDDVVLVLGASGGVGSFATQLAKNAGARVLAHTTGAAKAEALGRLGADRVVTAPTPDSLAAAVGDDRPSLVLDGLAGGWTQAAMEAAAEEGRIAVFGTSADRRLTLDARTLYGKRLRVQGGNRAKPATAVLREELAGLLSLMADGRVRVPVGTPLPLDRVAEAHAAILARTALGKIVLSVRD</sequence>
<comment type="caution">
    <text evidence="2">The sequence shown here is derived from an EMBL/GenBank/DDBJ whole genome shotgun (WGS) entry which is preliminary data.</text>
</comment>
<accession>A0ABP8QWQ8</accession>
<evidence type="ECO:0000313" key="2">
    <source>
        <dbReference type="EMBL" id="GAA4512057.1"/>
    </source>
</evidence>
<protein>
    <submittedName>
        <fullName evidence="2">NADPH:quinone oxidoreductase family protein</fullName>
    </submittedName>
</protein>
<dbReference type="InterPro" id="IPR002364">
    <property type="entry name" value="Quin_OxRdtase/zeta-crystal_CS"/>
</dbReference>
<dbReference type="CDD" id="cd05289">
    <property type="entry name" value="MDR_like_2"/>
    <property type="match status" value="1"/>
</dbReference>
<dbReference type="Proteomes" id="UP001500503">
    <property type="component" value="Unassembled WGS sequence"/>
</dbReference>
<proteinExistence type="predicted"/>
<dbReference type="RefSeq" id="WP_345472463.1">
    <property type="nucleotide sequence ID" value="NZ_BAABHF010000046.1"/>
</dbReference>
<organism evidence="2 3">
    <name type="scientific">Actinoallomurus oryzae</name>
    <dbReference type="NCBI Taxonomy" id="502180"/>
    <lineage>
        <taxon>Bacteria</taxon>
        <taxon>Bacillati</taxon>
        <taxon>Actinomycetota</taxon>
        <taxon>Actinomycetes</taxon>
        <taxon>Streptosporangiales</taxon>
        <taxon>Thermomonosporaceae</taxon>
        <taxon>Actinoallomurus</taxon>
    </lineage>
</organism>
<gene>
    <name evidence="2" type="ORF">GCM10023191_077140</name>
</gene>
<reference evidence="3" key="1">
    <citation type="journal article" date="2019" name="Int. J. Syst. Evol. Microbiol.">
        <title>The Global Catalogue of Microorganisms (GCM) 10K type strain sequencing project: providing services to taxonomists for standard genome sequencing and annotation.</title>
        <authorList>
            <consortium name="The Broad Institute Genomics Platform"/>
            <consortium name="The Broad Institute Genome Sequencing Center for Infectious Disease"/>
            <person name="Wu L."/>
            <person name="Ma J."/>
        </authorList>
    </citation>
    <scope>NUCLEOTIDE SEQUENCE [LARGE SCALE GENOMIC DNA]</scope>
    <source>
        <strain evidence="3">JCM 17933</strain>
    </source>
</reference>
<dbReference type="InterPro" id="IPR013154">
    <property type="entry name" value="ADH-like_N"/>
</dbReference>
<dbReference type="PROSITE" id="PS01162">
    <property type="entry name" value="QOR_ZETA_CRYSTAL"/>
    <property type="match status" value="1"/>
</dbReference>
<dbReference type="InterPro" id="IPR051397">
    <property type="entry name" value="Zn-ADH-like_protein"/>
</dbReference>
<dbReference type="Gene3D" id="3.40.50.720">
    <property type="entry name" value="NAD(P)-binding Rossmann-like Domain"/>
    <property type="match status" value="1"/>
</dbReference>
<evidence type="ECO:0000313" key="3">
    <source>
        <dbReference type="Proteomes" id="UP001500503"/>
    </source>
</evidence>
<dbReference type="Pfam" id="PF00107">
    <property type="entry name" value="ADH_zinc_N"/>
    <property type="match status" value="1"/>
</dbReference>
<dbReference type="SUPFAM" id="SSF51735">
    <property type="entry name" value="NAD(P)-binding Rossmann-fold domains"/>
    <property type="match status" value="1"/>
</dbReference>
<dbReference type="SMART" id="SM00829">
    <property type="entry name" value="PKS_ER"/>
    <property type="match status" value="1"/>
</dbReference>
<dbReference type="InterPro" id="IPR036291">
    <property type="entry name" value="NAD(P)-bd_dom_sf"/>
</dbReference>
<dbReference type="SUPFAM" id="SSF50129">
    <property type="entry name" value="GroES-like"/>
    <property type="match status" value="1"/>
</dbReference>
<dbReference type="InterPro" id="IPR011032">
    <property type="entry name" value="GroES-like_sf"/>
</dbReference>
<dbReference type="Gene3D" id="3.90.180.10">
    <property type="entry name" value="Medium-chain alcohol dehydrogenases, catalytic domain"/>
    <property type="match status" value="1"/>
</dbReference>
<keyword evidence="3" id="KW-1185">Reference proteome</keyword>
<dbReference type="Pfam" id="PF08240">
    <property type="entry name" value="ADH_N"/>
    <property type="match status" value="1"/>
</dbReference>
<evidence type="ECO:0000259" key="1">
    <source>
        <dbReference type="SMART" id="SM00829"/>
    </source>
</evidence>
<dbReference type="InterPro" id="IPR020843">
    <property type="entry name" value="ER"/>
</dbReference>